<dbReference type="Proteomes" id="UP000583556">
    <property type="component" value="Unassembled WGS sequence"/>
</dbReference>
<dbReference type="CDD" id="cd01347">
    <property type="entry name" value="ligand_gated_channel"/>
    <property type="match status" value="1"/>
</dbReference>
<comment type="subcellular location">
    <subcellularLocation>
        <location evidence="1 11">Cell outer membrane</location>
        <topology evidence="1 11">Multi-pass membrane protein</topology>
    </subcellularLocation>
</comment>
<keyword evidence="7" id="KW-0406">Ion transport</keyword>
<dbReference type="InterPro" id="IPR036942">
    <property type="entry name" value="Beta-barrel_TonB_sf"/>
</dbReference>
<evidence type="ECO:0000256" key="1">
    <source>
        <dbReference type="ARBA" id="ARBA00004571"/>
    </source>
</evidence>
<gene>
    <name evidence="16" type="ORF">HHL27_15415</name>
</gene>
<feature type="signal peptide" evidence="13">
    <location>
        <begin position="1"/>
        <end position="33"/>
    </location>
</feature>
<dbReference type="PROSITE" id="PS52016">
    <property type="entry name" value="TONB_DEPENDENT_REC_3"/>
    <property type="match status" value="1"/>
</dbReference>
<dbReference type="PANTHER" id="PTHR32552">
    <property type="entry name" value="FERRICHROME IRON RECEPTOR-RELATED"/>
    <property type="match status" value="1"/>
</dbReference>
<dbReference type="AlphaFoldDB" id="A0A7Y0GAB0"/>
<evidence type="ECO:0000256" key="4">
    <source>
        <dbReference type="ARBA" id="ARBA00022496"/>
    </source>
</evidence>
<evidence type="ECO:0000256" key="7">
    <source>
        <dbReference type="ARBA" id="ARBA00023065"/>
    </source>
</evidence>
<evidence type="ECO:0000313" key="17">
    <source>
        <dbReference type="Proteomes" id="UP000583556"/>
    </source>
</evidence>
<evidence type="ECO:0000256" key="2">
    <source>
        <dbReference type="ARBA" id="ARBA00022448"/>
    </source>
</evidence>
<feature type="domain" description="TonB-dependent receptor-like beta-barrel" evidence="14">
    <location>
        <begin position="332"/>
        <end position="815"/>
    </location>
</feature>
<dbReference type="InterPro" id="IPR039426">
    <property type="entry name" value="TonB-dep_rcpt-like"/>
</dbReference>
<keyword evidence="9 11" id="KW-0472">Membrane</keyword>
<dbReference type="InterPro" id="IPR012910">
    <property type="entry name" value="Plug_dom"/>
</dbReference>
<dbReference type="Gene3D" id="2.40.170.20">
    <property type="entry name" value="TonB-dependent receptor, beta-barrel domain"/>
    <property type="match status" value="3"/>
</dbReference>
<sequence length="852" mass="92193">MVTSSLNIRRLALRSSASVIIGLACFAPVSAYAQQVAASEPQAEEQASGGLEEITVTARKRSENLQETPVAITAMNAEMLESRQINNVAQVAKFAPNVNIQPVANISGSSASITAFIRGVGQTDFNITVDPGVGVYVDGVYVARSVGALLDMSDIADVQILRGPQGTLFGKNTIGGAIVVNSVQPQNTFDLKLEAATGSFNRADFKGMINVPLSDNLAMRAVASYETRDGYQKRLFDGGHQGNKNSFGGRLAFKWEPTDKLTVNLSGDLNIRREQMSAISLIALQDQTVPLRFVPIPDSAPPGGTDRVITAPSSMYFWNKIRGGAGNCGAPWGGFGPTGPIPGGVSPNNPQCATTQWITGNPDTTWSGGNNRSNFDLWGTNLTLDYDFGNISLKSISAYRHQKATIDFDFDGTPLPVTGFTNNIKIWQASQELQLTGSLMDGRLKFVLGGYYLKEKGEDKEPLEFSFAQFYSGGKIDNDSYASYLQATFKVTERFSITPGIRYTNETKRFDPSFQTIYNDRSALDPVLASLYPNGAFIAFSQCIVGQAVPGVIQPGTPGLEAFAGFPLPGGCSPSATNPGGNHTMPAVQVQAKAKEWTPAISADYKITDDTLIYASYSKGFKNGGFSQRIFPAEFAAPSFSPEFVESYEVGLKNEFFDRRLRLNFAAFLSDYSDMQIVVNEGIAPKVRNAGAGRIKGFEIEGEAAPIDPVRVTFGVGYLDAYYTRIDLSAAPVSKNSKFAFVPEWTASAAFNADVYKGEIGKLTLRGDWSYQSSTFKDAVNSPELFQPAYSVFGASASFTDKSEHFTLTGGVTNLTDKRYIQGGYSDLNVAGAALANYSRPREWFLKLAYKY</sequence>
<keyword evidence="4" id="KW-0410">Iron transport</keyword>
<keyword evidence="16" id="KW-0675">Receptor</keyword>
<dbReference type="EMBL" id="JABBGM010000007">
    <property type="protein sequence ID" value="NML95061.1"/>
    <property type="molecule type" value="Genomic_DNA"/>
</dbReference>
<dbReference type="GO" id="GO:0009279">
    <property type="term" value="C:cell outer membrane"/>
    <property type="evidence" value="ECO:0007669"/>
    <property type="project" value="UniProtKB-SubCell"/>
</dbReference>
<evidence type="ECO:0000259" key="14">
    <source>
        <dbReference type="Pfam" id="PF00593"/>
    </source>
</evidence>
<evidence type="ECO:0000256" key="9">
    <source>
        <dbReference type="ARBA" id="ARBA00023136"/>
    </source>
</evidence>
<organism evidence="16 17">
    <name type="scientific">Novosphingobium olei</name>
    <dbReference type="NCBI Taxonomy" id="2728851"/>
    <lineage>
        <taxon>Bacteria</taxon>
        <taxon>Pseudomonadati</taxon>
        <taxon>Pseudomonadota</taxon>
        <taxon>Alphaproteobacteria</taxon>
        <taxon>Sphingomonadales</taxon>
        <taxon>Sphingomonadaceae</taxon>
        <taxon>Novosphingobium</taxon>
    </lineage>
</organism>
<name>A0A7Y0GAB0_9SPHN</name>
<comment type="caution">
    <text evidence="16">The sequence shown here is derived from an EMBL/GenBank/DDBJ whole genome shotgun (WGS) entry which is preliminary data.</text>
</comment>
<keyword evidence="3 11" id="KW-1134">Transmembrane beta strand</keyword>
<keyword evidence="13" id="KW-0732">Signal</keyword>
<evidence type="ECO:0000256" key="12">
    <source>
        <dbReference type="RuleBase" id="RU003357"/>
    </source>
</evidence>
<keyword evidence="6" id="KW-0408">Iron</keyword>
<evidence type="ECO:0000259" key="15">
    <source>
        <dbReference type="Pfam" id="PF07715"/>
    </source>
</evidence>
<evidence type="ECO:0000256" key="5">
    <source>
        <dbReference type="ARBA" id="ARBA00022692"/>
    </source>
</evidence>
<evidence type="ECO:0000256" key="10">
    <source>
        <dbReference type="ARBA" id="ARBA00023237"/>
    </source>
</evidence>
<keyword evidence="8 12" id="KW-0798">TonB box</keyword>
<evidence type="ECO:0000256" key="11">
    <source>
        <dbReference type="PROSITE-ProRule" id="PRU01360"/>
    </source>
</evidence>
<dbReference type="InterPro" id="IPR000531">
    <property type="entry name" value="Beta-barrel_TonB"/>
</dbReference>
<keyword evidence="2 11" id="KW-0813">Transport</keyword>
<feature type="chain" id="PRO_5030663031" evidence="13">
    <location>
        <begin position="34"/>
        <end position="852"/>
    </location>
</feature>
<dbReference type="RefSeq" id="WP_169494298.1">
    <property type="nucleotide sequence ID" value="NZ_JABBGM010000007.1"/>
</dbReference>
<comment type="similarity">
    <text evidence="11 12">Belongs to the TonB-dependent receptor family.</text>
</comment>
<protein>
    <submittedName>
        <fullName evidence="16">TonB-dependent receptor</fullName>
    </submittedName>
</protein>
<keyword evidence="10 11" id="KW-0998">Cell outer membrane</keyword>
<accession>A0A7Y0GAB0</accession>
<evidence type="ECO:0000313" key="16">
    <source>
        <dbReference type="EMBL" id="NML95061.1"/>
    </source>
</evidence>
<evidence type="ECO:0000256" key="13">
    <source>
        <dbReference type="SAM" id="SignalP"/>
    </source>
</evidence>
<dbReference type="Pfam" id="PF07715">
    <property type="entry name" value="Plug"/>
    <property type="match status" value="1"/>
</dbReference>
<evidence type="ECO:0000256" key="6">
    <source>
        <dbReference type="ARBA" id="ARBA00023004"/>
    </source>
</evidence>
<dbReference type="Pfam" id="PF00593">
    <property type="entry name" value="TonB_dep_Rec_b-barrel"/>
    <property type="match status" value="1"/>
</dbReference>
<proteinExistence type="inferred from homology"/>
<evidence type="ECO:0000256" key="3">
    <source>
        <dbReference type="ARBA" id="ARBA00022452"/>
    </source>
</evidence>
<evidence type="ECO:0000256" key="8">
    <source>
        <dbReference type="ARBA" id="ARBA00023077"/>
    </source>
</evidence>
<dbReference type="GO" id="GO:0006826">
    <property type="term" value="P:iron ion transport"/>
    <property type="evidence" value="ECO:0007669"/>
    <property type="project" value="UniProtKB-KW"/>
</dbReference>
<keyword evidence="5 11" id="KW-0812">Transmembrane</keyword>
<dbReference type="SUPFAM" id="SSF56935">
    <property type="entry name" value="Porins"/>
    <property type="match status" value="1"/>
</dbReference>
<reference evidence="16 17" key="1">
    <citation type="submission" date="2020-04" db="EMBL/GenBank/DDBJ databases">
        <title>Novosphingobium sp. TW-4 isolated from soil.</title>
        <authorList>
            <person name="Dahal R.H."/>
            <person name="Chaudhary D.K."/>
        </authorList>
    </citation>
    <scope>NUCLEOTIDE SEQUENCE [LARGE SCALE GENOMIC DNA]</scope>
    <source>
        <strain evidence="16 17">TW-4</strain>
    </source>
</reference>
<feature type="domain" description="TonB-dependent receptor plug" evidence="15">
    <location>
        <begin position="65"/>
        <end position="177"/>
    </location>
</feature>
<dbReference type="PANTHER" id="PTHR32552:SF81">
    <property type="entry name" value="TONB-DEPENDENT OUTER MEMBRANE RECEPTOR"/>
    <property type="match status" value="1"/>
</dbReference>
<keyword evidence="17" id="KW-1185">Reference proteome</keyword>